<dbReference type="InterPro" id="IPR036788">
    <property type="entry name" value="T_IF-3_C_sf"/>
</dbReference>
<proteinExistence type="inferred from homology"/>
<keyword evidence="2 4" id="KW-0396">Initiation factor</keyword>
<dbReference type="PROSITE" id="PS00938">
    <property type="entry name" value="IF3"/>
    <property type="match status" value="1"/>
</dbReference>
<evidence type="ECO:0000313" key="9">
    <source>
        <dbReference type="EMBL" id="PTM58124.1"/>
    </source>
</evidence>
<evidence type="ECO:0000313" key="10">
    <source>
        <dbReference type="Proteomes" id="UP000241639"/>
    </source>
</evidence>
<dbReference type="Proteomes" id="UP000241639">
    <property type="component" value="Unassembled WGS sequence"/>
</dbReference>
<dbReference type="Gene3D" id="3.10.20.80">
    <property type="entry name" value="Translation initiation factor 3 (IF-3), N-terminal domain"/>
    <property type="match status" value="1"/>
</dbReference>
<keyword evidence="3 4" id="KW-0648">Protein biosynthesis</keyword>
<name>A0A2T4Z8B4_9BACL</name>
<evidence type="ECO:0000256" key="5">
    <source>
        <dbReference type="NCBIfam" id="TIGR00168"/>
    </source>
</evidence>
<dbReference type="Pfam" id="PF00707">
    <property type="entry name" value="IF3_C"/>
    <property type="match status" value="1"/>
</dbReference>
<feature type="domain" description="Translation initiation factor 3 C-terminal" evidence="7">
    <location>
        <begin position="103"/>
        <end position="188"/>
    </location>
</feature>
<dbReference type="EMBL" id="PZZP01000001">
    <property type="protein sequence ID" value="PTM58124.1"/>
    <property type="molecule type" value="Genomic_DNA"/>
</dbReference>
<dbReference type="FunFam" id="3.10.20.80:FF:000001">
    <property type="entry name" value="Translation initiation factor IF-3"/>
    <property type="match status" value="1"/>
</dbReference>
<dbReference type="GO" id="GO:0032790">
    <property type="term" value="P:ribosome disassembly"/>
    <property type="evidence" value="ECO:0007669"/>
    <property type="project" value="TreeGrafter"/>
</dbReference>
<dbReference type="PANTHER" id="PTHR10938:SF0">
    <property type="entry name" value="TRANSLATION INITIATION FACTOR IF-3, MITOCHONDRIAL"/>
    <property type="match status" value="1"/>
</dbReference>
<dbReference type="GO" id="GO:0003743">
    <property type="term" value="F:translation initiation factor activity"/>
    <property type="evidence" value="ECO:0007669"/>
    <property type="project" value="UniProtKB-UniRule"/>
</dbReference>
<comment type="function">
    <text evidence="4 6">IF-3 binds to the 30S ribosomal subunit and shifts the equilibrium between 70S ribosomes and their 50S and 30S subunits in favor of the free subunits, thus enhancing the availability of 30S subunits on which protein synthesis initiation begins.</text>
</comment>
<dbReference type="InterPro" id="IPR001288">
    <property type="entry name" value="Translation_initiation_fac_3"/>
</dbReference>
<evidence type="ECO:0000256" key="6">
    <source>
        <dbReference type="RuleBase" id="RU000646"/>
    </source>
</evidence>
<dbReference type="GO" id="GO:0016020">
    <property type="term" value="C:membrane"/>
    <property type="evidence" value="ECO:0007669"/>
    <property type="project" value="TreeGrafter"/>
</dbReference>
<dbReference type="PANTHER" id="PTHR10938">
    <property type="entry name" value="TRANSLATION INITIATION FACTOR IF-3"/>
    <property type="match status" value="1"/>
</dbReference>
<dbReference type="GO" id="GO:0005829">
    <property type="term" value="C:cytosol"/>
    <property type="evidence" value="ECO:0007669"/>
    <property type="project" value="TreeGrafter"/>
</dbReference>
<evidence type="ECO:0000259" key="7">
    <source>
        <dbReference type="Pfam" id="PF00707"/>
    </source>
</evidence>
<protein>
    <recommendedName>
        <fullName evidence="4 5">Translation initiation factor IF-3</fullName>
    </recommendedName>
</protein>
<reference evidence="9 10" key="1">
    <citation type="submission" date="2018-04" db="EMBL/GenBank/DDBJ databases">
        <title>Genomic Encyclopedia of Archaeal and Bacterial Type Strains, Phase II (KMG-II): from individual species to whole genera.</title>
        <authorList>
            <person name="Goeker M."/>
        </authorList>
    </citation>
    <scope>NUCLEOTIDE SEQUENCE [LARGE SCALE GENOMIC DNA]</scope>
    <source>
        <strain evidence="9 10">DSM 45169</strain>
    </source>
</reference>
<dbReference type="NCBIfam" id="TIGR00168">
    <property type="entry name" value="infC"/>
    <property type="match status" value="1"/>
</dbReference>
<dbReference type="AlphaFoldDB" id="A0A2T4Z8B4"/>
<keyword evidence="10" id="KW-1185">Reference proteome</keyword>
<comment type="similarity">
    <text evidence="1 4 6">Belongs to the IF-3 family.</text>
</comment>
<dbReference type="SUPFAM" id="SSF55200">
    <property type="entry name" value="Translation initiation factor IF3, C-terminal domain"/>
    <property type="match status" value="1"/>
</dbReference>
<evidence type="ECO:0000256" key="4">
    <source>
        <dbReference type="HAMAP-Rule" id="MF_00080"/>
    </source>
</evidence>
<comment type="caution">
    <text evidence="9">The sequence shown here is derived from an EMBL/GenBank/DDBJ whole genome shotgun (WGS) entry which is preliminary data.</text>
</comment>
<gene>
    <name evidence="4" type="primary">infC</name>
    <name evidence="9" type="ORF">C8J48_0700</name>
</gene>
<dbReference type="HAMAP" id="MF_00080">
    <property type="entry name" value="IF_3"/>
    <property type="match status" value="1"/>
</dbReference>
<dbReference type="Gene3D" id="3.30.110.10">
    <property type="entry name" value="Translation initiation factor 3 (IF-3), C-terminal domain"/>
    <property type="match status" value="1"/>
</dbReference>
<comment type="subcellular location">
    <subcellularLocation>
        <location evidence="4 6">Cytoplasm</location>
    </subcellularLocation>
</comment>
<dbReference type="InterPro" id="IPR036787">
    <property type="entry name" value="T_IF-3_N_sf"/>
</dbReference>
<feature type="domain" description="Translation initiation factor 3 N-terminal" evidence="8">
    <location>
        <begin position="27"/>
        <end position="96"/>
    </location>
</feature>
<evidence type="ECO:0000256" key="3">
    <source>
        <dbReference type="ARBA" id="ARBA00022917"/>
    </source>
</evidence>
<evidence type="ECO:0000259" key="8">
    <source>
        <dbReference type="Pfam" id="PF05198"/>
    </source>
</evidence>
<dbReference type="InterPro" id="IPR019814">
    <property type="entry name" value="Translation_initiation_fac_3_N"/>
</dbReference>
<evidence type="ECO:0000256" key="2">
    <source>
        <dbReference type="ARBA" id="ARBA00022540"/>
    </source>
</evidence>
<dbReference type="Pfam" id="PF05198">
    <property type="entry name" value="IF3_N"/>
    <property type="match status" value="1"/>
</dbReference>
<accession>A0A2T4Z8B4</accession>
<dbReference type="InterPro" id="IPR019815">
    <property type="entry name" value="Translation_initiation_fac_3_C"/>
</dbReference>
<sequence>MGVCLHLSCFLQKFRRWQVISREQHLVNGSIRAREVRLIDSEGNQLGIKPLREALSLAQEADLDLVNVAPQAKPPVCRIMDYGKYRYEQSKREKEARKKQKTIQIKEIRFSPSIEEHDVNTKLRNVKKFLNNGDKVKLSIRFRGREITHQDLGRKILVRMAEEVKDIGDVERQPKLEGRHMIMILSPKQQ</sequence>
<dbReference type="FunFam" id="3.30.110.10:FF:000001">
    <property type="entry name" value="Translation initiation factor IF-3"/>
    <property type="match status" value="1"/>
</dbReference>
<organism evidence="9 10">
    <name type="scientific">Desmospora activa DSM 45169</name>
    <dbReference type="NCBI Taxonomy" id="1121389"/>
    <lineage>
        <taxon>Bacteria</taxon>
        <taxon>Bacillati</taxon>
        <taxon>Bacillota</taxon>
        <taxon>Bacilli</taxon>
        <taxon>Bacillales</taxon>
        <taxon>Thermoactinomycetaceae</taxon>
        <taxon>Desmospora</taxon>
    </lineage>
</organism>
<comment type="subunit">
    <text evidence="4 6">Monomer.</text>
</comment>
<keyword evidence="4" id="KW-0963">Cytoplasm</keyword>
<dbReference type="GO" id="GO:0043022">
    <property type="term" value="F:ribosome binding"/>
    <property type="evidence" value="ECO:0007669"/>
    <property type="project" value="UniProtKB-ARBA"/>
</dbReference>
<evidence type="ECO:0000256" key="1">
    <source>
        <dbReference type="ARBA" id="ARBA00005439"/>
    </source>
</evidence>
<dbReference type="InterPro" id="IPR019813">
    <property type="entry name" value="Translation_initiation_fac3_CS"/>
</dbReference>
<dbReference type="SUPFAM" id="SSF54364">
    <property type="entry name" value="Translation initiation factor IF3, N-terminal domain"/>
    <property type="match status" value="1"/>
</dbReference>